<sequence>MVHTQSQRILYAAEGRLAIKIAEVRERIFGSFGYDTELPVRECELEGLDVRSRELEYAHYFYERERRKIRGFDKELSDGDQRLKMAKDSESPRWLYSSVVRERLNATADSHSDTEDVKSKVERKESLLDKVAEEETELEFVLEGLGLSRKKKVDSWSKKVRKARSTRSLAGVDEGKRQVSGEEAETNFSKTPGISSSAQSNPVKSSKITLKYLKKRMLKALSASGTTGSGEAVKDKRRRVKPSGESGEKVPEGRSAVVDDLKVVEERARLAVARLVKGIWLSIEEEKSELKKANIELGKELARSMTDTLKEVRQLNVSHTVAIVQLHVETKDNLDEMVEEHDRLERHLMLKGYSEEEVDAIKAGTYAEEVAETVGIADGHDGASCQTVLDNQGDNVELPEGGSEKALREMSLRIKDLESGLAWERETSKALLSVQAE</sequence>
<feature type="compositionally biased region" description="Polar residues" evidence="1">
    <location>
        <begin position="186"/>
        <end position="201"/>
    </location>
</feature>
<organism evidence="2 3">
    <name type="scientific">Kingdonia uniflora</name>
    <dbReference type="NCBI Taxonomy" id="39325"/>
    <lineage>
        <taxon>Eukaryota</taxon>
        <taxon>Viridiplantae</taxon>
        <taxon>Streptophyta</taxon>
        <taxon>Embryophyta</taxon>
        <taxon>Tracheophyta</taxon>
        <taxon>Spermatophyta</taxon>
        <taxon>Magnoliopsida</taxon>
        <taxon>Ranunculales</taxon>
        <taxon>Circaeasteraceae</taxon>
        <taxon>Kingdonia</taxon>
    </lineage>
</organism>
<feature type="region of interest" description="Disordered" evidence="1">
    <location>
        <begin position="165"/>
        <end position="201"/>
    </location>
</feature>
<proteinExistence type="predicted"/>
<protein>
    <submittedName>
        <fullName evidence="2">Uncharacterized protein</fullName>
    </submittedName>
</protein>
<evidence type="ECO:0000313" key="2">
    <source>
        <dbReference type="EMBL" id="KAF6141411.1"/>
    </source>
</evidence>
<accession>A0A7J7LFG9</accession>
<name>A0A7J7LFG9_9MAGN</name>
<keyword evidence="3" id="KW-1185">Reference proteome</keyword>
<dbReference type="AlphaFoldDB" id="A0A7J7LFG9"/>
<comment type="caution">
    <text evidence="2">The sequence shown here is derived from an EMBL/GenBank/DDBJ whole genome shotgun (WGS) entry which is preliminary data.</text>
</comment>
<dbReference type="EMBL" id="JACGCM010002327">
    <property type="protein sequence ID" value="KAF6141411.1"/>
    <property type="molecule type" value="Genomic_DNA"/>
</dbReference>
<evidence type="ECO:0000313" key="3">
    <source>
        <dbReference type="Proteomes" id="UP000541444"/>
    </source>
</evidence>
<evidence type="ECO:0000256" key="1">
    <source>
        <dbReference type="SAM" id="MobiDB-lite"/>
    </source>
</evidence>
<feature type="region of interest" description="Disordered" evidence="1">
    <location>
        <begin position="223"/>
        <end position="254"/>
    </location>
</feature>
<reference evidence="2 3" key="1">
    <citation type="journal article" date="2020" name="IScience">
        <title>Genome Sequencing of the Endangered Kingdonia uniflora (Circaeasteraceae, Ranunculales) Reveals Potential Mechanisms of Evolutionary Specialization.</title>
        <authorList>
            <person name="Sun Y."/>
            <person name="Deng T."/>
            <person name="Zhang A."/>
            <person name="Moore M.J."/>
            <person name="Landis J.B."/>
            <person name="Lin N."/>
            <person name="Zhang H."/>
            <person name="Zhang X."/>
            <person name="Huang J."/>
            <person name="Zhang X."/>
            <person name="Sun H."/>
            <person name="Wang H."/>
        </authorList>
    </citation>
    <scope>NUCLEOTIDE SEQUENCE [LARGE SCALE GENOMIC DNA]</scope>
    <source>
        <strain evidence="2">TB1705</strain>
        <tissue evidence="2">Leaf</tissue>
    </source>
</reference>
<dbReference type="Proteomes" id="UP000541444">
    <property type="component" value="Unassembled WGS sequence"/>
</dbReference>
<gene>
    <name evidence="2" type="ORF">GIB67_021227</name>
</gene>
<feature type="non-terminal residue" evidence="2">
    <location>
        <position position="1"/>
    </location>
</feature>